<evidence type="ECO:0000313" key="1">
    <source>
        <dbReference type="EMBL" id="MPC80927.1"/>
    </source>
</evidence>
<keyword evidence="2" id="KW-1185">Reference proteome</keyword>
<dbReference type="AlphaFoldDB" id="A0A5B7IH99"/>
<proteinExistence type="predicted"/>
<dbReference type="Proteomes" id="UP000324222">
    <property type="component" value="Unassembled WGS sequence"/>
</dbReference>
<organism evidence="1 2">
    <name type="scientific">Portunus trituberculatus</name>
    <name type="common">Swimming crab</name>
    <name type="synonym">Neptunus trituberculatus</name>
    <dbReference type="NCBI Taxonomy" id="210409"/>
    <lineage>
        <taxon>Eukaryota</taxon>
        <taxon>Metazoa</taxon>
        <taxon>Ecdysozoa</taxon>
        <taxon>Arthropoda</taxon>
        <taxon>Crustacea</taxon>
        <taxon>Multicrustacea</taxon>
        <taxon>Malacostraca</taxon>
        <taxon>Eumalacostraca</taxon>
        <taxon>Eucarida</taxon>
        <taxon>Decapoda</taxon>
        <taxon>Pleocyemata</taxon>
        <taxon>Brachyura</taxon>
        <taxon>Eubrachyura</taxon>
        <taxon>Portunoidea</taxon>
        <taxon>Portunidae</taxon>
        <taxon>Portuninae</taxon>
        <taxon>Portunus</taxon>
    </lineage>
</organism>
<comment type="caution">
    <text evidence="1">The sequence shown here is derived from an EMBL/GenBank/DDBJ whole genome shotgun (WGS) entry which is preliminary data.</text>
</comment>
<reference evidence="1 2" key="1">
    <citation type="submission" date="2019-05" db="EMBL/GenBank/DDBJ databases">
        <title>Another draft genome of Portunus trituberculatus and its Hox gene families provides insights of decapod evolution.</title>
        <authorList>
            <person name="Jeong J.-H."/>
            <person name="Song I."/>
            <person name="Kim S."/>
            <person name="Choi T."/>
            <person name="Kim D."/>
            <person name="Ryu S."/>
            <person name="Kim W."/>
        </authorList>
    </citation>
    <scope>NUCLEOTIDE SEQUENCE [LARGE SCALE GENOMIC DNA]</scope>
    <source>
        <tissue evidence="1">Muscle</tissue>
    </source>
</reference>
<name>A0A5B7IH99_PORTR</name>
<gene>
    <name evidence="1" type="ORF">E2C01_075525</name>
</gene>
<accession>A0A5B7IH99</accession>
<evidence type="ECO:0000313" key="2">
    <source>
        <dbReference type="Proteomes" id="UP000324222"/>
    </source>
</evidence>
<dbReference type="EMBL" id="VSRR010055426">
    <property type="protein sequence ID" value="MPC80927.1"/>
    <property type="molecule type" value="Genomic_DNA"/>
</dbReference>
<sequence>MTVYYSPQDFLLSSNAFITATSRTYSPSSPKVPGGRSLRDVSAMFRVTVPGSSGTQRLERFLAVNATKDFTGKA</sequence>
<protein>
    <submittedName>
        <fullName evidence="1">Uncharacterized protein</fullName>
    </submittedName>
</protein>